<keyword evidence="1" id="KW-0547">Nucleotide-binding</keyword>
<organism evidence="4 5">
    <name type="scientific">Dimorphilus gyrociliatus</name>
    <dbReference type="NCBI Taxonomy" id="2664684"/>
    <lineage>
        <taxon>Eukaryota</taxon>
        <taxon>Metazoa</taxon>
        <taxon>Spiralia</taxon>
        <taxon>Lophotrochozoa</taxon>
        <taxon>Annelida</taxon>
        <taxon>Polychaeta</taxon>
        <taxon>Polychaeta incertae sedis</taxon>
        <taxon>Dinophilidae</taxon>
        <taxon>Dimorphilus</taxon>
    </lineage>
</organism>
<dbReference type="OrthoDB" id="9972657at2759"/>
<dbReference type="EMBL" id="CAJFCJ010000001">
    <property type="protein sequence ID" value="CAD5111178.1"/>
    <property type="molecule type" value="Genomic_DNA"/>
</dbReference>
<dbReference type="Gene3D" id="1.20.1050.10">
    <property type="match status" value="1"/>
</dbReference>
<evidence type="ECO:0000313" key="4">
    <source>
        <dbReference type="EMBL" id="CAD5111178.1"/>
    </source>
</evidence>
<keyword evidence="5" id="KW-1185">Reference proteome</keyword>
<feature type="domain" description="GST C-terminal" evidence="3">
    <location>
        <begin position="402"/>
        <end position="514"/>
    </location>
</feature>
<dbReference type="InterPro" id="IPR052648">
    <property type="entry name" value="Ser-tRNA(Sec)_kinase"/>
</dbReference>
<dbReference type="InterPro" id="IPR004046">
    <property type="entry name" value="GST_C"/>
</dbReference>
<dbReference type="Pfam" id="PF08433">
    <property type="entry name" value="KTI12"/>
    <property type="match status" value="1"/>
</dbReference>
<dbReference type="Gene3D" id="3.40.30.10">
    <property type="entry name" value="Glutaredoxin"/>
    <property type="match status" value="1"/>
</dbReference>
<dbReference type="GO" id="GO:0000049">
    <property type="term" value="F:tRNA binding"/>
    <property type="evidence" value="ECO:0007669"/>
    <property type="project" value="TreeGrafter"/>
</dbReference>
<evidence type="ECO:0000259" key="3">
    <source>
        <dbReference type="PROSITE" id="PS50405"/>
    </source>
</evidence>
<dbReference type="InterPro" id="IPR027417">
    <property type="entry name" value="P-loop_NTPase"/>
</dbReference>
<dbReference type="Gene3D" id="3.40.50.300">
    <property type="entry name" value="P-loop containing nucleotide triphosphate hydrolases"/>
    <property type="match status" value="1"/>
</dbReference>
<evidence type="ECO:0000256" key="1">
    <source>
        <dbReference type="ARBA" id="ARBA00022741"/>
    </source>
</evidence>
<comment type="caution">
    <text evidence="4">The sequence shown here is derived from an EMBL/GenBank/DDBJ whole genome shotgun (WGS) entry which is preliminary data.</text>
</comment>
<accession>A0A7I8V4X0</accession>
<reference evidence="4 5" key="1">
    <citation type="submission" date="2020-08" db="EMBL/GenBank/DDBJ databases">
        <authorList>
            <person name="Hejnol A."/>
        </authorList>
    </citation>
    <scope>NUCLEOTIDE SEQUENCE [LARGE SCALE GENOMIC DNA]</scope>
</reference>
<dbReference type="SUPFAM" id="SSF47616">
    <property type="entry name" value="GST C-terminal domain-like"/>
    <property type="match status" value="1"/>
</dbReference>
<dbReference type="InterPro" id="IPR036249">
    <property type="entry name" value="Thioredoxin-like_sf"/>
</dbReference>
<gene>
    <name evidence="4" type="ORF">DGYR_LOCUS502</name>
</gene>
<dbReference type="PANTHER" id="PTHR20873:SF0">
    <property type="entry name" value="L-SERYL-TRNA(SEC) KINASE"/>
    <property type="match status" value="1"/>
</dbReference>
<dbReference type="InterPro" id="IPR010987">
    <property type="entry name" value="Glutathione-S-Trfase_C-like"/>
</dbReference>
<name>A0A7I8V4X0_9ANNE</name>
<dbReference type="GO" id="GO:0016301">
    <property type="term" value="F:kinase activity"/>
    <property type="evidence" value="ECO:0007669"/>
    <property type="project" value="TreeGrafter"/>
</dbReference>
<dbReference type="Proteomes" id="UP000549394">
    <property type="component" value="Unassembled WGS sequence"/>
</dbReference>
<evidence type="ECO:0000256" key="2">
    <source>
        <dbReference type="ARBA" id="ARBA00022840"/>
    </source>
</evidence>
<dbReference type="InterPro" id="IPR036282">
    <property type="entry name" value="Glutathione-S-Trfase_C_sf"/>
</dbReference>
<dbReference type="PROSITE" id="PS50405">
    <property type="entry name" value="GST_CTER"/>
    <property type="match status" value="1"/>
</dbReference>
<dbReference type="PANTHER" id="PTHR20873">
    <property type="entry name" value="L-SERYL-TRNA(SEC) KINASE"/>
    <property type="match status" value="1"/>
</dbReference>
<dbReference type="SUPFAM" id="SSF52833">
    <property type="entry name" value="Thioredoxin-like"/>
    <property type="match status" value="1"/>
</dbReference>
<dbReference type="SUPFAM" id="SSF52540">
    <property type="entry name" value="P-loop containing nucleoside triphosphate hydrolases"/>
    <property type="match status" value="1"/>
</dbReference>
<evidence type="ECO:0000313" key="5">
    <source>
        <dbReference type="Proteomes" id="UP000549394"/>
    </source>
</evidence>
<dbReference type="InterPro" id="IPR013641">
    <property type="entry name" value="KTI12/PSTK"/>
</dbReference>
<proteinExistence type="predicted"/>
<dbReference type="GO" id="GO:0005524">
    <property type="term" value="F:ATP binding"/>
    <property type="evidence" value="ECO:0007669"/>
    <property type="project" value="UniProtKB-KW"/>
</dbReference>
<dbReference type="CDD" id="cd00570">
    <property type="entry name" value="GST_N_family"/>
    <property type="match status" value="1"/>
</dbReference>
<dbReference type="AlphaFoldDB" id="A0A7I8V4X0"/>
<protein>
    <submittedName>
        <fullName evidence="4">DgyrCDS512</fullName>
    </submittedName>
</protein>
<keyword evidence="2" id="KW-0067">ATP-binding</keyword>
<dbReference type="Pfam" id="PF00043">
    <property type="entry name" value="GST_C"/>
    <property type="match status" value="1"/>
</dbReference>
<sequence>MISIIICVCGLPASGKTSFSRQICSTDSDLFKKTSLEFVHIEFDDIVDPACFDQNKWKEERKRVWDDVNKCFHRCLMSSYDIFDTDSSLIKKIMGVLQTGRKIGVVIDDNLFYRSMRYEYYQLAKLYGSAYMQIFLNSKLDICLERNLHRDKPVSEETLQRMSKNFEWPNYSSSWEKYSLESAVIDDKEFLNTLEIALQNPVKDTSDEDNKLKEESRRINKCNLLHQGDNILRNLVSQKIASANGDKTTIAKQCQKARKSVMDFLKNINSNNLPNQNSADSLNVSDFSSIIRNLFEETFAIKCWNSRTNRPDNDPKRSYLINKVLSAPVKLYILRLNPACRIVWMYLITNDIYHEIIEVDTSDETVREVPFLVDGSVRVVSGPAILRYLAESYGKWAGYGEDATARALTDSLICWADVELHRSIGFTFAYPQILEDFTLLNEDANEKLVEKGLREASRHLEALETGYLSNSRYVTGNSLTIADSYIASVIIQAEGCGFNLEMWPKVFSWLKRRI</sequence>